<gene>
    <name evidence="1" type="ORF">CLV92_10126</name>
</gene>
<evidence type="ECO:0000313" key="2">
    <source>
        <dbReference type="Proteomes" id="UP000239485"/>
    </source>
</evidence>
<evidence type="ECO:0000313" key="1">
    <source>
        <dbReference type="EMBL" id="PPK98331.1"/>
    </source>
</evidence>
<sequence length="86" mass="9683">MLDDLSDAGPLCLFATLHGGERDGERVPVSDDHGRPPLLLYLPARVRSPLGPDEVWPLEVYRLRDVAAAILGDDREAWAYDLEDWR</sequence>
<proteinExistence type="predicted"/>
<accession>A0A2S6IW00</accession>
<keyword evidence="2" id="KW-1185">Reference proteome</keyword>
<reference evidence="1 2" key="1">
    <citation type="submission" date="2018-02" db="EMBL/GenBank/DDBJ databases">
        <title>Genomic Encyclopedia of Archaeal and Bacterial Type Strains, Phase II (KMG-II): from individual species to whole genera.</title>
        <authorList>
            <person name="Goeker M."/>
        </authorList>
    </citation>
    <scope>NUCLEOTIDE SEQUENCE [LARGE SCALE GENOMIC DNA]</scope>
    <source>
        <strain evidence="1 2">DSM 22857</strain>
    </source>
</reference>
<comment type="caution">
    <text evidence="1">The sequence shown here is derived from an EMBL/GenBank/DDBJ whole genome shotgun (WGS) entry which is preliminary data.</text>
</comment>
<dbReference type="RefSeq" id="WP_104430775.1">
    <property type="nucleotide sequence ID" value="NZ_PTJD01000001.1"/>
</dbReference>
<dbReference type="Proteomes" id="UP000239485">
    <property type="component" value="Unassembled WGS sequence"/>
</dbReference>
<organism evidence="1 2">
    <name type="scientific">Kineococcus xinjiangensis</name>
    <dbReference type="NCBI Taxonomy" id="512762"/>
    <lineage>
        <taxon>Bacteria</taxon>
        <taxon>Bacillati</taxon>
        <taxon>Actinomycetota</taxon>
        <taxon>Actinomycetes</taxon>
        <taxon>Kineosporiales</taxon>
        <taxon>Kineosporiaceae</taxon>
        <taxon>Kineococcus</taxon>
    </lineage>
</organism>
<protein>
    <submittedName>
        <fullName evidence="1">Uncharacterized protein</fullName>
    </submittedName>
</protein>
<name>A0A2S6IW00_9ACTN</name>
<dbReference type="EMBL" id="PTJD01000001">
    <property type="protein sequence ID" value="PPK98331.1"/>
    <property type="molecule type" value="Genomic_DNA"/>
</dbReference>
<dbReference type="AlphaFoldDB" id="A0A2S6IW00"/>